<name>A0A383UKB3_BLUHO</name>
<comment type="subcellular location">
    <subcellularLocation>
        <location evidence="1">Nucleus</location>
        <location evidence="1">Nucleolus</location>
    </subcellularLocation>
</comment>
<dbReference type="Proteomes" id="UP000275772">
    <property type="component" value="Unassembled WGS sequence"/>
</dbReference>
<feature type="region of interest" description="Disordered" evidence="5">
    <location>
        <begin position="43"/>
        <end position="70"/>
    </location>
</feature>
<dbReference type="VEuPathDB" id="FungiDB:BLGHR1_10428"/>
<evidence type="ECO:0000313" key="6">
    <source>
        <dbReference type="EMBL" id="SZE99678.1"/>
    </source>
</evidence>
<feature type="compositionally biased region" description="Basic residues" evidence="5">
    <location>
        <begin position="46"/>
        <end position="56"/>
    </location>
</feature>
<evidence type="ECO:0000256" key="3">
    <source>
        <dbReference type="ARBA" id="ARBA00021321"/>
    </source>
</evidence>
<dbReference type="AlphaFoldDB" id="A0A383UKB3"/>
<dbReference type="GO" id="GO:0000462">
    <property type="term" value="P:maturation of SSU-rRNA from tricistronic rRNA transcript (SSU-rRNA, 5.8S rRNA, LSU-rRNA)"/>
    <property type="evidence" value="ECO:0007669"/>
    <property type="project" value="InterPro"/>
</dbReference>
<accession>A0A383UKB3</accession>
<evidence type="ECO:0000256" key="5">
    <source>
        <dbReference type="SAM" id="MobiDB-lite"/>
    </source>
</evidence>
<dbReference type="GO" id="GO:0030688">
    <property type="term" value="C:preribosome, small subunit precursor"/>
    <property type="evidence" value="ECO:0007669"/>
    <property type="project" value="InterPro"/>
</dbReference>
<dbReference type="GO" id="GO:0030686">
    <property type="term" value="C:90S preribosome"/>
    <property type="evidence" value="ECO:0007669"/>
    <property type="project" value="InterPro"/>
</dbReference>
<dbReference type="Pfam" id="PF15341">
    <property type="entry name" value="SLX9"/>
    <property type="match status" value="1"/>
</dbReference>
<proteinExistence type="inferred from homology"/>
<keyword evidence="4" id="KW-0539">Nucleus</keyword>
<evidence type="ECO:0000256" key="1">
    <source>
        <dbReference type="ARBA" id="ARBA00004604"/>
    </source>
</evidence>
<gene>
    <name evidence="6" type="ORF">BLGHR1_10428</name>
</gene>
<dbReference type="InterPro" id="IPR028160">
    <property type="entry name" value="Slx9-like"/>
</dbReference>
<sequence length="201" mass="22329">MAPTAPKARRSLRAKATKLKAGLKSNANVDDTGILQATAKDVLSKREKRANKHSSLVKRIEKSTTKPLKRRRPNKKLITTMNTLMDALPDIEALVQGPNNVNTSIKQKSLKSRPGVMKRKDKLEKVEKARFGQNMVHIMGIEQTEMNSNVPTASSKMEAESLPDVESDTPKSTTTAKRFAALRAWAISNMEKHPSFEKTPI</sequence>
<comment type="similarity">
    <text evidence="2">Belongs to the SLX9 family.</text>
</comment>
<feature type="region of interest" description="Disordered" evidence="5">
    <location>
        <begin position="148"/>
        <end position="175"/>
    </location>
</feature>
<evidence type="ECO:0000313" key="7">
    <source>
        <dbReference type="Proteomes" id="UP000275772"/>
    </source>
</evidence>
<dbReference type="EMBL" id="UNSH01000001">
    <property type="protein sequence ID" value="SZE99678.1"/>
    <property type="molecule type" value="Genomic_DNA"/>
</dbReference>
<reference evidence="6 7" key="1">
    <citation type="submission" date="2017-11" db="EMBL/GenBank/DDBJ databases">
        <authorList>
            <person name="Kracher B."/>
        </authorList>
    </citation>
    <scope>NUCLEOTIDE SEQUENCE [LARGE SCALE GENOMIC DNA]</scope>
    <source>
        <strain evidence="6 7">RACE1</strain>
    </source>
</reference>
<dbReference type="GO" id="GO:0005730">
    <property type="term" value="C:nucleolus"/>
    <property type="evidence" value="ECO:0007669"/>
    <property type="project" value="UniProtKB-SubCell"/>
</dbReference>
<organism evidence="6 7">
    <name type="scientific">Blumeria hordei</name>
    <name type="common">Barley powdery mildew</name>
    <name type="synonym">Blumeria graminis f. sp. hordei</name>
    <dbReference type="NCBI Taxonomy" id="2867405"/>
    <lineage>
        <taxon>Eukaryota</taxon>
        <taxon>Fungi</taxon>
        <taxon>Dikarya</taxon>
        <taxon>Ascomycota</taxon>
        <taxon>Pezizomycotina</taxon>
        <taxon>Leotiomycetes</taxon>
        <taxon>Erysiphales</taxon>
        <taxon>Erysiphaceae</taxon>
        <taxon>Blumeria</taxon>
    </lineage>
</organism>
<evidence type="ECO:0000256" key="4">
    <source>
        <dbReference type="ARBA" id="ARBA00023242"/>
    </source>
</evidence>
<protein>
    <recommendedName>
        <fullName evidence="3">Ribosome biogenesis protein SLX9</fullName>
    </recommendedName>
</protein>
<evidence type="ECO:0000256" key="2">
    <source>
        <dbReference type="ARBA" id="ARBA00011022"/>
    </source>
</evidence>